<dbReference type="PANTHER" id="PTHR33164">
    <property type="entry name" value="TRANSCRIPTIONAL REGULATOR, MARR FAMILY"/>
    <property type="match status" value="1"/>
</dbReference>
<evidence type="ECO:0000313" key="2">
    <source>
        <dbReference type="EMBL" id="PXY36407.1"/>
    </source>
</evidence>
<dbReference type="SMART" id="SM00347">
    <property type="entry name" value="HTH_MARR"/>
    <property type="match status" value="1"/>
</dbReference>
<dbReference type="Proteomes" id="UP000247892">
    <property type="component" value="Unassembled WGS sequence"/>
</dbReference>
<evidence type="ECO:0000313" key="3">
    <source>
        <dbReference type="Proteomes" id="UP000247892"/>
    </source>
</evidence>
<dbReference type="EMBL" id="MASU01000005">
    <property type="protein sequence ID" value="PXY36407.1"/>
    <property type="molecule type" value="Genomic_DNA"/>
</dbReference>
<evidence type="ECO:0000259" key="1">
    <source>
        <dbReference type="PROSITE" id="PS50995"/>
    </source>
</evidence>
<dbReference type="InterPro" id="IPR036390">
    <property type="entry name" value="WH_DNA-bd_sf"/>
</dbReference>
<dbReference type="OrthoDB" id="3254910at2"/>
<protein>
    <recommendedName>
        <fullName evidence="1">HTH marR-type domain-containing protein</fullName>
    </recommendedName>
</protein>
<dbReference type="Pfam" id="PF01047">
    <property type="entry name" value="MarR"/>
    <property type="match status" value="1"/>
</dbReference>
<dbReference type="PROSITE" id="PS50995">
    <property type="entry name" value="HTH_MARR_2"/>
    <property type="match status" value="1"/>
</dbReference>
<comment type="caution">
    <text evidence="2">The sequence shown here is derived from an EMBL/GenBank/DDBJ whole genome shotgun (WGS) entry which is preliminary data.</text>
</comment>
<feature type="domain" description="HTH marR-type" evidence="1">
    <location>
        <begin position="1"/>
        <end position="146"/>
    </location>
</feature>
<dbReference type="RefSeq" id="WP_110336420.1">
    <property type="nucleotide sequence ID" value="NZ_MASU01000005.1"/>
</dbReference>
<reference evidence="2 3" key="1">
    <citation type="submission" date="2016-07" db="EMBL/GenBank/DDBJ databases">
        <title>Draft genome sequence of Prauserella sp. YIM 121212, isolated from alkaline soil.</title>
        <authorList>
            <person name="Ruckert C."/>
            <person name="Albersmeier A."/>
            <person name="Jiang C.-L."/>
            <person name="Jiang Y."/>
            <person name="Kalinowski J."/>
            <person name="Schneider O."/>
            <person name="Winkler A."/>
            <person name="Zotchev S.B."/>
        </authorList>
    </citation>
    <scope>NUCLEOTIDE SEQUENCE [LARGE SCALE GENOMIC DNA]</scope>
    <source>
        <strain evidence="2 3">YIM 121212</strain>
    </source>
</reference>
<dbReference type="PANTHER" id="PTHR33164:SF99">
    <property type="entry name" value="MARR FAMILY REGULATORY PROTEIN"/>
    <property type="match status" value="1"/>
</dbReference>
<keyword evidence="3" id="KW-1185">Reference proteome</keyword>
<dbReference type="AlphaFoldDB" id="A0A318LVE2"/>
<dbReference type="SUPFAM" id="SSF46785">
    <property type="entry name" value="Winged helix' DNA-binding domain"/>
    <property type="match status" value="1"/>
</dbReference>
<dbReference type="InterPro" id="IPR000835">
    <property type="entry name" value="HTH_MarR-typ"/>
</dbReference>
<dbReference type="Gene3D" id="1.10.10.10">
    <property type="entry name" value="Winged helix-like DNA-binding domain superfamily/Winged helix DNA-binding domain"/>
    <property type="match status" value="1"/>
</dbReference>
<proteinExistence type="predicted"/>
<dbReference type="GO" id="GO:0006950">
    <property type="term" value="P:response to stress"/>
    <property type="evidence" value="ECO:0007669"/>
    <property type="project" value="TreeGrafter"/>
</dbReference>
<dbReference type="GO" id="GO:0003700">
    <property type="term" value="F:DNA-binding transcription factor activity"/>
    <property type="evidence" value="ECO:0007669"/>
    <property type="project" value="InterPro"/>
</dbReference>
<gene>
    <name evidence="2" type="ORF">BA062_13455</name>
</gene>
<organism evidence="2 3">
    <name type="scientific">Prauserella flavalba</name>
    <dbReference type="NCBI Taxonomy" id="1477506"/>
    <lineage>
        <taxon>Bacteria</taxon>
        <taxon>Bacillati</taxon>
        <taxon>Actinomycetota</taxon>
        <taxon>Actinomycetes</taxon>
        <taxon>Pseudonocardiales</taxon>
        <taxon>Pseudonocardiaceae</taxon>
        <taxon>Prauserella</taxon>
    </lineage>
</organism>
<sequence length="159" mass="17449">MATSGLSARQADVWARYQSMRVRLAGQLNRELAACSGLSEADFEILTALLDTPGEAVRALALRCGLGWEKSRLSHQLRRMEQRGLVTRFDCAEDNRGTVVQITELGRELAEEATAHYEQAVRRHVVDALTRDQLDALGDIADAVLGGLPRHEPDGPGRS</sequence>
<dbReference type="InterPro" id="IPR036388">
    <property type="entry name" value="WH-like_DNA-bd_sf"/>
</dbReference>
<accession>A0A318LVE2</accession>
<name>A0A318LVE2_9PSEU</name>
<dbReference type="InterPro" id="IPR039422">
    <property type="entry name" value="MarR/SlyA-like"/>
</dbReference>